<evidence type="ECO:0000313" key="2">
    <source>
        <dbReference type="Proteomes" id="UP000218542"/>
    </source>
</evidence>
<organism evidence="1 2">
    <name type="scientific">Candidatus Scalindua japonica</name>
    <dbReference type="NCBI Taxonomy" id="1284222"/>
    <lineage>
        <taxon>Bacteria</taxon>
        <taxon>Pseudomonadati</taxon>
        <taxon>Planctomycetota</taxon>
        <taxon>Candidatus Brocadiia</taxon>
        <taxon>Candidatus Brocadiales</taxon>
        <taxon>Candidatus Scalinduaceae</taxon>
        <taxon>Candidatus Scalindua</taxon>
    </lineage>
</organism>
<dbReference type="InterPro" id="IPR029063">
    <property type="entry name" value="SAM-dependent_MTases_sf"/>
</dbReference>
<dbReference type="Gene3D" id="3.40.50.150">
    <property type="entry name" value="Vaccinia Virus protein VP39"/>
    <property type="match status" value="1"/>
</dbReference>
<keyword evidence="2" id="KW-1185">Reference proteome</keyword>
<reference evidence="1 2" key="1">
    <citation type="journal article" date="2017" name="Environ. Microbiol. Rep.">
        <title>Genetic diversity of marine anaerobic ammonium-oxidizing bacteria as revealed by genomic and proteomic analyses of 'Candidatus Scalindua japonica'.</title>
        <authorList>
            <person name="Oshiki M."/>
            <person name="Mizuto K."/>
            <person name="Kimura Z."/>
            <person name="Kindaichi T."/>
            <person name="Satoh H."/>
            <person name="Okabe S."/>
        </authorList>
    </citation>
    <scope>NUCLEOTIDE SEQUENCE [LARGE SCALE GENOMIC DNA]</scope>
    <source>
        <strain evidence="2">husup-a2</strain>
    </source>
</reference>
<dbReference type="AlphaFoldDB" id="A0A286U0B9"/>
<name>A0A286U0B9_9BACT</name>
<dbReference type="SUPFAM" id="SSF53335">
    <property type="entry name" value="S-adenosyl-L-methionine-dependent methyltransferases"/>
    <property type="match status" value="1"/>
</dbReference>
<comment type="caution">
    <text evidence="1">The sequence shown here is derived from an EMBL/GenBank/DDBJ whole genome shotgun (WGS) entry which is preliminary data.</text>
</comment>
<evidence type="ECO:0000313" key="1">
    <source>
        <dbReference type="EMBL" id="GAX61582.1"/>
    </source>
</evidence>
<dbReference type="EMBL" id="BAOS01000025">
    <property type="protein sequence ID" value="GAX61582.1"/>
    <property type="molecule type" value="Genomic_DNA"/>
</dbReference>
<sequence length="85" mass="10337">MRIEEFEPEKRWWKKRKESEYAWKVSVKDVIANNYNLDIKNPHIVDENHGDPKDILKEYHEIEKKIEKVRNTLKKELMDALGETK</sequence>
<gene>
    <name evidence="1" type="ORF">SCALIN_C25_0029</name>
</gene>
<dbReference type="Proteomes" id="UP000218542">
    <property type="component" value="Unassembled WGS sequence"/>
</dbReference>
<protein>
    <submittedName>
        <fullName evidence="1">Type I restriction modification enzyme M subunit</fullName>
    </submittedName>
</protein>
<accession>A0A286U0B9</accession>
<proteinExistence type="predicted"/>